<dbReference type="InterPro" id="IPR007235">
    <property type="entry name" value="Glyco_trans_28_C"/>
</dbReference>
<dbReference type="PANTHER" id="PTHR21015:SF22">
    <property type="entry name" value="GLYCOSYLTRANSFERASE"/>
    <property type="match status" value="1"/>
</dbReference>
<dbReference type="Gene3D" id="3.40.50.2000">
    <property type="entry name" value="Glycogen Phosphorylase B"/>
    <property type="match status" value="1"/>
</dbReference>
<dbReference type="InterPro" id="IPR000182">
    <property type="entry name" value="GNAT_dom"/>
</dbReference>
<comment type="caution">
    <text evidence="4">The sequence shown here is derived from an EMBL/GenBank/DDBJ whole genome shotgun (WGS) entry which is preliminary data.</text>
</comment>
<dbReference type="PROSITE" id="PS51186">
    <property type="entry name" value="GNAT"/>
    <property type="match status" value="1"/>
</dbReference>
<dbReference type="Pfam" id="PF13302">
    <property type="entry name" value="Acetyltransf_3"/>
    <property type="match status" value="1"/>
</dbReference>
<dbReference type="GO" id="GO:0016758">
    <property type="term" value="F:hexosyltransferase activity"/>
    <property type="evidence" value="ECO:0007669"/>
    <property type="project" value="InterPro"/>
</dbReference>
<dbReference type="PANTHER" id="PTHR21015">
    <property type="entry name" value="UDP-N-ACETYLGLUCOSAMINE--N-ACETYLMURAMYL-(PENTAPEPTIDE) PYROPHOSPHORYL-UNDECAPRENOL N-ACETYLGLUCOSAMINE TRANSFERASE 1"/>
    <property type="match status" value="1"/>
</dbReference>
<evidence type="ECO:0000313" key="5">
    <source>
        <dbReference type="Proteomes" id="UP000605201"/>
    </source>
</evidence>
<feature type="binding site" evidence="2">
    <location>
        <position position="153"/>
    </location>
    <ligand>
        <name>substrate</name>
    </ligand>
</feature>
<dbReference type="EC" id="3.6.1.57" evidence="4"/>
<dbReference type="SUPFAM" id="SSF53756">
    <property type="entry name" value="UDP-Glycosyltransferase/glycogen phosphorylase"/>
    <property type="match status" value="1"/>
</dbReference>
<evidence type="ECO:0000256" key="2">
    <source>
        <dbReference type="PIRSR" id="PIRSR620023-2"/>
    </source>
</evidence>
<dbReference type="Proteomes" id="UP000605201">
    <property type="component" value="Unassembled WGS sequence"/>
</dbReference>
<feature type="non-terminal residue" evidence="4">
    <location>
        <position position="1"/>
    </location>
</feature>
<dbReference type="CDD" id="cd04301">
    <property type="entry name" value="NAT_SF"/>
    <property type="match status" value="1"/>
</dbReference>
<keyword evidence="4" id="KW-0378">Hydrolase</keyword>
<name>A0A8J6P6N5_9BACT</name>
<gene>
    <name evidence="4" type="primary">pseG</name>
    <name evidence="4" type="ORF">H8D96_17420</name>
</gene>
<organism evidence="4 5">
    <name type="scientific">Candidatus Desulfatibia vada</name>
    <dbReference type="NCBI Taxonomy" id="2841696"/>
    <lineage>
        <taxon>Bacteria</taxon>
        <taxon>Pseudomonadati</taxon>
        <taxon>Thermodesulfobacteriota</taxon>
        <taxon>Desulfobacteria</taxon>
        <taxon>Desulfobacterales</taxon>
        <taxon>Desulfobacterales incertae sedis</taxon>
        <taxon>Candidatus Desulfatibia</taxon>
    </lineage>
</organism>
<sequence>IVIRADADARMGSGHLMRCLALAQAWQDAGGHVTFLTASDSLVLKNRLHSEGMFASFISTQPGSADDARQTSALARKITAPWIVLDGYQFDGAYQKAIKDSGALLLFVDDFGHAGQYHADIVLNQTAGADPHLYKKKEPYTQLLLGPRYALLRREFLNYQGWTRKYPDTAKKILVTMGGSDPDNATRMVVHALQQLKKNLEVIVVAGSHNPHFEELKGMIEHSPDSIRLLQNVTDMPDLMAWADMAVSAGGSTCLEMAYLGLPNIVLVLAENQRANAENLGAEGISINLGWYHQNDERGLAKVLNMLISNPMLRKEMSVKARKLVDGSGVNRILSSVDRLSRQNRTTDDISVRRACIQDGELLWKWANDPSTRANAFHTDTISLKEHIRWYQNRLNSPDTLIWIIEYGGQPVAQIRYDRVSPDTAEIDISVAAECRGMGLGTKALVLTLNISGGELGVKHIKGTVFVSNKASARAFVKAGFKMAGRERVSDNLCDIFIRECVETVEEAF</sequence>
<dbReference type="Gene3D" id="3.40.50.11190">
    <property type="match status" value="1"/>
</dbReference>
<accession>A0A8J6P6N5</accession>
<dbReference type="NCBIfam" id="TIGR03590">
    <property type="entry name" value="PseG"/>
    <property type="match status" value="1"/>
</dbReference>
<dbReference type="SUPFAM" id="SSF55729">
    <property type="entry name" value="Acyl-CoA N-acyltransferases (Nat)"/>
    <property type="match status" value="1"/>
</dbReference>
<dbReference type="GO" id="GO:0016747">
    <property type="term" value="F:acyltransferase activity, transferring groups other than amino-acyl groups"/>
    <property type="evidence" value="ECO:0007669"/>
    <property type="project" value="InterPro"/>
</dbReference>
<feature type="binding site" evidence="2">
    <location>
        <position position="256"/>
    </location>
    <ligand>
        <name>substrate</name>
    </ligand>
</feature>
<evidence type="ECO:0000259" key="3">
    <source>
        <dbReference type="PROSITE" id="PS51186"/>
    </source>
</evidence>
<evidence type="ECO:0000313" key="4">
    <source>
        <dbReference type="EMBL" id="MBC8433692.1"/>
    </source>
</evidence>
<dbReference type="Gene3D" id="3.40.630.30">
    <property type="match status" value="1"/>
</dbReference>
<feature type="domain" description="N-acetyltransferase" evidence="3">
    <location>
        <begin position="350"/>
        <end position="509"/>
    </location>
</feature>
<reference evidence="4 5" key="1">
    <citation type="submission" date="2020-08" db="EMBL/GenBank/DDBJ databases">
        <title>Bridging the membrane lipid divide: bacteria of the FCB group superphylum have the potential to synthesize archaeal ether lipids.</title>
        <authorList>
            <person name="Villanueva L."/>
            <person name="Von Meijenfeldt F.A.B."/>
            <person name="Westbye A.B."/>
            <person name="Yadav S."/>
            <person name="Hopmans E.C."/>
            <person name="Dutilh B.E."/>
            <person name="Sinninghe Damste J.S."/>
        </authorList>
    </citation>
    <scope>NUCLEOTIDE SEQUENCE [LARGE SCALE GENOMIC DNA]</scope>
    <source>
        <strain evidence="4">NIOZ-UU17</strain>
    </source>
</reference>
<dbReference type="EMBL" id="JACNIG010000321">
    <property type="protein sequence ID" value="MBC8433692.1"/>
    <property type="molecule type" value="Genomic_DNA"/>
</dbReference>
<dbReference type="GO" id="GO:0016787">
    <property type="term" value="F:hydrolase activity"/>
    <property type="evidence" value="ECO:0007669"/>
    <property type="project" value="UniProtKB-KW"/>
</dbReference>
<dbReference type="Pfam" id="PF04101">
    <property type="entry name" value="Glyco_tran_28_C"/>
    <property type="match status" value="1"/>
</dbReference>
<dbReference type="InterPro" id="IPR020023">
    <property type="entry name" value="PseG"/>
</dbReference>
<proteinExistence type="predicted"/>
<evidence type="ECO:0000256" key="1">
    <source>
        <dbReference type="PIRSR" id="PIRSR620023-1"/>
    </source>
</evidence>
<dbReference type="InterPro" id="IPR016181">
    <property type="entry name" value="Acyl_CoA_acyltransferase"/>
</dbReference>
<feature type="active site" description="Proton acceptor" evidence="1">
    <location>
        <position position="15"/>
    </location>
</feature>
<dbReference type="AlphaFoldDB" id="A0A8J6P6N5"/>
<protein>
    <submittedName>
        <fullName evidence="4">UDP-2,4-diacetamido-2,4, 6-trideoxy-beta-L-altropyranose hydrolase</fullName>
        <ecNumber evidence="4">3.6.1.57</ecNumber>
    </submittedName>
</protein>